<protein>
    <submittedName>
        <fullName evidence="2">Uncharacterized protein</fullName>
    </submittedName>
</protein>
<keyword evidence="3" id="KW-1185">Reference proteome</keyword>
<proteinExistence type="predicted"/>
<gene>
    <name evidence="2" type="ORF">BTO16_16455</name>
</gene>
<evidence type="ECO:0000313" key="2">
    <source>
        <dbReference type="EMBL" id="PQJ77418.1"/>
    </source>
</evidence>
<dbReference type="AlphaFoldDB" id="A0A2S7WII3"/>
<dbReference type="EMBL" id="MSCM01000002">
    <property type="protein sequence ID" value="PQJ77418.1"/>
    <property type="molecule type" value="Genomic_DNA"/>
</dbReference>
<name>A0A2S7WII3_9FLAO</name>
<dbReference type="RefSeq" id="WP_105022739.1">
    <property type="nucleotide sequence ID" value="NZ_MSCM01000002.1"/>
</dbReference>
<sequence length="191" mass="22816">MNKFKILILLSIFHFSLFAQQKFEKEYRIKSNEVPVKSLQVIKMWNFKKKVKWYAEESNDGKTFEAKVGYKKHRYSIEFSEQGEILDVEKTVKFTDLSKEIQQKIKQNLSRRFVKYKIKKVQIQYLGTETAIFNEVFRLEKLSNSVKINFEIILKAKKENTYALYEILVDDNGDVLKELKFKQESSLNLEF</sequence>
<keyword evidence="1" id="KW-0732">Signal</keyword>
<dbReference type="SUPFAM" id="SSF160574">
    <property type="entry name" value="BT0923-like"/>
    <property type="match status" value="1"/>
</dbReference>
<feature type="chain" id="PRO_5015392292" evidence="1">
    <location>
        <begin position="20"/>
        <end position="191"/>
    </location>
</feature>
<reference evidence="2 3" key="1">
    <citation type="submission" date="2016-12" db="EMBL/GenBank/DDBJ databases">
        <title>Trade-off between light-utilization and light-protection in marine flavobacteria.</title>
        <authorList>
            <person name="Kumagai Y."/>
            <person name="Yoshizawa S."/>
            <person name="Kogure K."/>
            <person name="Iwasaki W."/>
        </authorList>
    </citation>
    <scope>NUCLEOTIDE SEQUENCE [LARGE SCALE GENOMIC DNA]</scope>
    <source>
        <strain evidence="2 3">ATCC 43844</strain>
    </source>
</reference>
<comment type="caution">
    <text evidence="2">The sequence shown here is derived from an EMBL/GenBank/DDBJ whole genome shotgun (WGS) entry which is preliminary data.</text>
</comment>
<evidence type="ECO:0000256" key="1">
    <source>
        <dbReference type="SAM" id="SignalP"/>
    </source>
</evidence>
<organism evidence="2 3">
    <name type="scientific">Polaribacter glomeratus</name>
    <dbReference type="NCBI Taxonomy" id="102"/>
    <lineage>
        <taxon>Bacteria</taxon>
        <taxon>Pseudomonadati</taxon>
        <taxon>Bacteroidota</taxon>
        <taxon>Flavobacteriia</taxon>
        <taxon>Flavobacteriales</taxon>
        <taxon>Flavobacteriaceae</taxon>
    </lineage>
</organism>
<dbReference type="Proteomes" id="UP000239068">
    <property type="component" value="Unassembled WGS sequence"/>
</dbReference>
<accession>A0A2S7WII3</accession>
<feature type="signal peptide" evidence="1">
    <location>
        <begin position="1"/>
        <end position="19"/>
    </location>
</feature>
<evidence type="ECO:0000313" key="3">
    <source>
        <dbReference type="Proteomes" id="UP000239068"/>
    </source>
</evidence>
<dbReference type="OrthoDB" id="943438at2"/>